<accession>A0A398DYI0</accession>
<dbReference type="AlphaFoldDB" id="A0A398DYI0"/>
<gene>
    <name evidence="1" type="ORF">SMC1_06525</name>
</gene>
<dbReference type="InterPro" id="IPR058303">
    <property type="entry name" value="DUF7990"/>
</dbReference>
<proteinExistence type="predicted"/>
<keyword evidence="2" id="KW-1185">Reference proteome</keyword>
<evidence type="ECO:0000313" key="1">
    <source>
        <dbReference type="EMBL" id="RIE16394.1"/>
    </source>
</evidence>
<dbReference type="Proteomes" id="UP000266113">
    <property type="component" value="Unassembled WGS sequence"/>
</dbReference>
<dbReference type="Pfam" id="PF25952">
    <property type="entry name" value="DUF7990"/>
    <property type="match status" value="1"/>
</dbReference>
<protein>
    <submittedName>
        <fullName evidence="1">Uncharacterized protein</fullName>
    </submittedName>
</protein>
<dbReference type="EMBL" id="QXIY01000030">
    <property type="protein sequence ID" value="RIE16394.1"/>
    <property type="molecule type" value="Genomic_DNA"/>
</dbReference>
<dbReference type="RefSeq" id="WP_119085973.1">
    <property type="nucleotide sequence ID" value="NZ_QXIY01000030.1"/>
</dbReference>
<evidence type="ECO:0000313" key="2">
    <source>
        <dbReference type="Proteomes" id="UP000266113"/>
    </source>
</evidence>
<reference evidence="1 2" key="1">
    <citation type="submission" date="2018-09" db="EMBL/GenBank/DDBJ databases">
        <title>Discovery and Ecogenomic Context for Candidatus Cryosericales, a Global Caldiserica Order Active in Thawing Permafrost.</title>
        <authorList>
            <person name="Martinez M.A."/>
            <person name="Woodcroft B.J."/>
            <person name="Ignacio Espinoza J.C."/>
            <person name="Zayed A."/>
            <person name="Singleton C.M."/>
            <person name="Boyd J."/>
            <person name="Li Y.-F."/>
            <person name="Purvine S."/>
            <person name="Maughan H."/>
            <person name="Hodgkins S.B."/>
            <person name="Anderson D."/>
            <person name="Sederholm M."/>
            <person name="Temperton B."/>
            <person name="Saleska S.R."/>
            <person name="Tyson G.W."/>
            <person name="Rich V.I."/>
        </authorList>
    </citation>
    <scope>NUCLEOTIDE SEQUENCE [LARGE SCALE GENOMIC DNA]</scope>
    <source>
        <strain evidence="1 2">SMC1</strain>
    </source>
</reference>
<sequence length="92" mass="10420">MRRLLDSLKKSFKTFDKGMREDATFLIRKQLDEEENIFALLTMGVFSGIPSPPTGVVLRILPHMSREISVMTRRSAGLDDVFAQTLGTFDID</sequence>
<dbReference type="OrthoDB" id="9798959at2"/>
<organism evidence="1 2">
    <name type="scientific">Candidatus Cryosericum septentrionale</name>
    <dbReference type="NCBI Taxonomy" id="2290913"/>
    <lineage>
        <taxon>Bacteria</taxon>
        <taxon>Pseudomonadati</taxon>
        <taxon>Caldisericota/Cryosericota group</taxon>
        <taxon>Candidatus Cryosericota</taxon>
        <taxon>Candidatus Cryosericia</taxon>
        <taxon>Candidatus Cryosericales</taxon>
        <taxon>Candidatus Cryosericaceae</taxon>
        <taxon>Candidatus Cryosericum</taxon>
    </lineage>
</organism>
<comment type="caution">
    <text evidence="1">The sequence shown here is derived from an EMBL/GenBank/DDBJ whole genome shotgun (WGS) entry which is preliminary data.</text>
</comment>
<name>A0A398DYI0_9BACT</name>